<proteinExistence type="predicted"/>
<evidence type="ECO:0008006" key="5">
    <source>
        <dbReference type="Google" id="ProtNLM"/>
    </source>
</evidence>
<dbReference type="Proteomes" id="UP001194714">
    <property type="component" value="Unassembled WGS sequence"/>
</dbReference>
<dbReference type="RefSeq" id="WP_194847369.1">
    <property type="nucleotide sequence ID" value="NZ_JAAEJV010000010.1"/>
</dbReference>
<dbReference type="InterPro" id="IPR014121">
    <property type="entry name" value="TraN_Ftype"/>
</dbReference>
<evidence type="ECO:0000256" key="2">
    <source>
        <dbReference type="SAM" id="SignalP"/>
    </source>
</evidence>
<comment type="caution">
    <text evidence="3">The sequence shown here is derived from an EMBL/GenBank/DDBJ whole genome shotgun (WGS) entry which is preliminary data.</text>
</comment>
<protein>
    <recommendedName>
        <fullName evidence="5">Conjugal transfer mating pair stabilization protein TraN</fullName>
    </recommendedName>
</protein>
<organism evidence="3 4">
    <name type="scientific">Candidatus Neptunichlamydia vexilliferae</name>
    <dbReference type="NCBI Taxonomy" id="1651774"/>
    <lineage>
        <taxon>Bacteria</taxon>
        <taxon>Pseudomonadati</taxon>
        <taxon>Chlamydiota</taxon>
        <taxon>Chlamydiia</taxon>
        <taxon>Parachlamydiales</taxon>
        <taxon>Simkaniaceae</taxon>
        <taxon>Candidatus Neptunichlamydia</taxon>
    </lineage>
</organism>
<gene>
    <name evidence="3" type="ORF">NEPTK9_000573</name>
</gene>
<keyword evidence="4" id="KW-1185">Reference proteome</keyword>
<name>A0ABS0AY56_9BACT</name>
<evidence type="ECO:0000313" key="3">
    <source>
        <dbReference type="EMBL" id="MBF5059068.1"/>
    </source>
</evidence>
<sequence length="605" mass="68319">MSKQLLIGALFLFAALCLSDTSLLFGADSLESEVKTNLKRTKEEAKALAKEGNHQAKTILESFFSGKNLSIIEPDELLPEEDRGKTFDETLAAEKTDKQELLPLEADLQEMLDASLRVEEIEGSEAFLTSSRATLENAQKGIGILHTEEQITPEETHLKTCHEGGSFIKTIDKARVVTIIPQKTQTVRICLGHKKEKKFFWEGDAKNQLRAWEKELSSDPNLKTWRAYPHSGGLFSSYHVVKTWTHKEGFFCDKSQLETKVLQKEKELDRWEPTPADKKTLQTLEANIDCHLLQTQEFHPGSRTISGKPLYRDSWNQRLIFSCKPAANSKCKRLQEQGGILIKRTCIQEDPSGDCLTWEKTYDLGGKAAHTSQKVTFQEEELFDLEDFDPSYEKNRDFGQVISTLGALESLGQSISEKGLDPHAPAIFSGKTSKCRRSFDSKNLFDCCHKKDCKGGGVFIGLTLGKCNKEEKDLFEKVQEKKCHRIGSIKKLLMTEHVYCCFPTKLARIIQEEGHKQLGISWGKPENPSCQGLTLSQLQSLNFEHMDFTDFIEELHKKIDSQKLAAKLQSLAADFAQSLSKEKVQAKTEEKTELSKKTKHKQGPL</sequence>
<evidence type="ECO:0000313" key="4">
    <source>
        <dbReference type="Proteomes" id="UP001194714"/>
    </source>
</evidence>
<evidence type="ECO:0000256" key="1">
    <source>
        <dbReference type="SAM" id="MobiDB-lite"/>
    </source>
</evidence>
<feature type="signal peptide" evidence="2">
    <location>
        <begin position="1"/>
        <end position="26"/>
    </location>
</feature>
<feature type="chain" id="PRO_5045799962" description="Conjugal transfer mating pair stabilization protein TraN" evidence="2">
    <location>
        <begin position="27"/>
        <end position="605"/>
    </location>
</feature>
<feature type="compositionally biased region" description="Basic and acidic residues" evidence="1">
    <location>
        <begin position="580"/>
        <end position="596"/>
    </location>
</feature>
<dbReference type="Pfam" id="PF06986">
    <property type="entry name" value="F_T4SS_TraN"/>
    <property type="match status" value="1"/>
</dbReference>
<reference evidence="3 4" key="1">
    <citation type="submission" date="2020-01" db="EMBL/GenBank/DDBJ databases">
        <title>Draft genome sequence of Cand. Neptunochlamydia vexilliferae K9.</title>
        <authorList>
            <person name="Schulz F."/>
            <person name="Koestlbacher S."/>
            <person name="Wascher F."/>
            <person name="Pizzetti I."/>
            <person name="Horn M."/>
        </authorList>
    </citation>
    <scope>NUCLEOTIDE SEQUENCE [LARGE SCALE GENOMIC DNA]</scope>
    <source>
        <strain evidence="3 4">K9</strain>
    </source>
</reference>
<keyword evidence="2" id="KW-0732">Signal</keyword>
<dbReference type="EMBL" id="JAAEJV010000010">
    <property type="protein sequence ID" value="MBF5059068.1"/>
    <property type="molecule type" value="Genomic_DNA"/>
</dbReference>
<accession>A0ABS0AY56</accession>
<feature type="region of interest" description="Disordered" evidence="1">
    <location>
        <begin position="580"/>
        <end position="605"/>
    </location>
</feature>